<dbReference type="GO" id="GO:0016020">
    <property type="term" value="C:membrane"/>
    <property type="evidence" value="ECO:0007669"/>
    <property type="project" value="UniProtKB-SubCell"/>
</dbReference>
<dbReference type="InterPro" id="IPR011701">
    <property type="entry name" value="MFS"/>
</dbReference>
<dbReference type="Gene3D" id="1.20.1250.20">
    <property type="entry name" value="MFS general substrate transporter like domains"/>
    <property type="match status" value="1"/>
</dbReference>
<evidence type="ECO:0000256" key="1">
    <source>
        <dbReference type="ARBA" id="ARBA00004141"/>
    </source>
</evidence>
<keyword evidence="3 6" id="KW-0812">Transmembrane</keyword>
<evidence type="ECO:0000256" key="5">
    <source>
        <dbReference type="ARBA" id="ARBA00023136"/>
    </source>
</evidence>
<organism evidence="7 8">
    <name type="scientific">Penicillium thymicola</name>
    <dbReference type="NCBI Taxonomy" id="293382"/>
    <lineage>
        <taxon>Eukaryota</taxon>
        <taxon>Fungi</taxon>
        <taxon>Dikarya</taxon>
        <taxon>Ascomycota</taxon>
        <taxon>Pezizomycotina</taxon>
        <taxon>Eurotiomycetes</taxon>
        <taxon>Eurotiomycetidae</taxon>
        <taxon>Eurotiales</taxon>
        <taxon>Aspergillaceae</taxon>
        <taxon>Penicillium</taxon>
    </lineage>
</organism>
<feature type="transmembrane region" description="Helical" evidence="6">
    <location>
        <begin position="51"/>
        <end position="72"/>
    </location>
</feature>
<dbReference type="SUPFAM" id="SSF103473">
    <property type="entry name" value="MFS general substrate transporter"/>
    <property type="match status" value="1"/>
</dbReference>
<reference evidence="7" key="1">
    <citation type="submission" date="2015-06" db="EMBL/GenBank/DDBJ databases">
        <authorList>
            <person name="Nguyen H."/>
        </authorList>
    </citation>
    <scope>NUCLEOTIDE SEQUENCE</scope>
    <source>
        <strain evidence="7">DAOM 180753</strain>
    </source>
</reference>
<evidence type="ECO:0000256" key="2">
    <source>
        <dbReference type="ARBA" id="ARBA00022448"/>
    </source>
</evidence>
<keyword evidence="2" id="KW-0813">Transport</keyword>
<dbReference type="PANTHER" id="PTHR23506">
    <property type="entry name" value="GH10249P"/>
    <property type="match status" value="1"/>
</dbReference>
<feature type="transmembrane region" description="Helical" evidence="6">
    <location>
        <begin position="122"/>
        <end position="144"/>
    </location>
</feature>
<dbReference type="Proteomes" id="UP001227192">
    <property type="component" value="Unassembled WGS sequence"/>
</dbReference>
<evidence type="ECO:0000256" key="3">
    <source>
        <dbReference type="ARBA" id="ARBA00022692"/>
    </source>
</evidence>
<gene>
    <name evidence="7" type="ORF">VN97_g7837</name>
</gene>
<name>A0AAI9X708_PENTH</name>
<dbReference type="EMBL" id="LACB01000262">
    <property type="protein sequence ID" value="KAJ9485518.1"/>
    <property type="molecule type" value="Genomic_DNA"/>
</dbReference>
<protein>
    <recommendedName>
        <fullName evidence="9">Major facilitator superfamily (MFS) profile domain-containing protein</fullName>
    </recommendedName>
</protein>
<dbReference type="Pfam" id="PF07690">
    <property type="entry name" value="MFS_1"/>
    <property type="match status" value="1"/>
</dbReference>
<dbReference type="AlphaFoldDB" id="A0AAI9X708"/>
<keyword evidence="4 6" id="KW-1133">Transmembrane helix</keyword>
<feature type="transmembrane region" description="Helical" evidence="6">
    <location>
        <begin position="78"/>
        <end position="101"/>
    </location>
</feature>
<reference evidence="7" key="2">
    <citation type="journal article" date="2016" name="Fungal Biol.">
        <title>Ochratoxin A production by Penicillium thymicola.</title>
        <authorList>
            <person name="Nguyen H.D.T."/>
            <person name="McMullin D.R."/>
            <person name="Ponomareva E."/>
            <person name="Riley R."/>
            <person name="Pomraning K.R."/>
            <person name="Baker S.E."/>
            <person name="Seifert K.A."/>
        </authorList>
    </citation>
    <scope>NUCLEOTIDE SEQUENCE</scope>
    <source>
        <strain evidence="7">DAOM 180753</strain>
    </source>
</reference>
<evidence type="ECO:0000313" key="8">
    <source>
        <dbReference type="Proteomes" id="UP001227192"/>
    </source>
</evidence>
<evidence type="ECO:0000313" key="7">
    <source>
        <dbReference type="EMBL" id="KAJ9485518.1"/>
    </source>
</evidence>
<evidence type="ECO:0008006" key="9">
    <source>
        <dbReference type="Google" id="ProtNLM"/>
    </source>
</evidence>
<comment type="caution">
    <text evidence="7">The sequence shown here is derived from an EMBL/GenBank/DDBJ whole genome shotgun (WGS) entry which is preliminary data.</text>
</comment>
<evidence type="ECO:0000256" key="6">
    <source>
        <dbReference type="SAM" id="Phobius"/>
    </source>
</evidence>
<sequence>MACLEAVLPSFMKKHFGWSQTQMSSVWFLQSFPQIASPLVGKLVDRHGIRLSFCVGVTTTAFALTCMTLVQQDSIVEVGIFGTMIVVMNVGTLLVVIPSMASVAKSMDLATEQGQSEPGRAVAQFSALLNLAMTVLGMVGPTWGNIAMKIGGWPILCLSLASLSAVGWPTIPNRETRDESRNQ</sequence>
<proteinExistence type="predicted"/>
<keyword evidence="8" id="KW-1185">Reference proteome</keyword>
<dbReference type="InterPro" id="IPR036259">
    <property type="entry name" value="MFS_trans_sf"/>
</dbReference>
<feature type="transmembrane region" description="Helical" evidence="6">
    <location>
        <begin position="150"/>
        <end position="171"/>
    </location>
</feature>
<dbReference type="InterPro" id="IPR050930">
    <property type="entry name" value="MFS_Vesicular_Transporter"/>
</dbReference>
<dbReference type="PANTHER" id="PTHR23506:SF23">
    <property type="entry name" value="GH10249P"/>
    <property type="match status" value="1"/>
</dbReference>
<keyword evidence="5 6" id="KW-0472">Membrane</keyword>
<comment type="subcellular location">
    <subcellularLocation>
        <location evidence="1">Membrane</location>
        <topology evidence="1">Multi-pass membrane protein</topology>
    </subcellularLocation>
</comment>
<evidence type="ECO:0000256" key="4">
    <source>
        <dbReference type="ARBA" id="ARBA00022989"/>
    </source>
</evidence>
<accession>A0AAI9X708</accession>
<dbReference type="GO" id="GO:0022857">
    <property type="term" value="F:transmembrane transporter activity"/>
    <property type="evidence" value="ECO:0007669"/>
    <property type="project" value="InterPro"/>
</dbReference>